<organism evidence="1 2">
    <name type="scientific">Eubacterium multiforme</name>
    <dbReference type="NCBI Taxonomy" id="83339"/>
    <lineage>
        <taxon>Bacteria</taxon>
        <taxon>Bacillati</taxon>
        <taxon>Bacillota</taxon>
        <taxon>Clostridia</taxon>
        <taxon>Eubacteriales</taxon>
        <taxon>Eubacteriaceae</taxon>
        <taxon>Eubacterium</taxon>
    </lineage>
</organism>
<accession>A0ABT9UUL9</accession>
<dbReference type="RefSeq" id="WP_307486296.1">
    <property type="nucleotide sequence ID" value="NZ_JAUSUF010000006.1"/>
</dbReference>
<keyword evidence="2" id="KW-1185">Reference proteome</keyword>
<dbReference type="EMBL" id="JAUSUF010000006">
    <property type="protein sequence ID" value="MDQ0150017.1"/>
    <property type="molecule type" value="Genomic_DNA"/>
</dbReference>
<evidence type="ECO:0000313" key="2">
    <source>
        <dbReference type="Proteomes" id="UP001228504"/>
    </source>
</evidence>
<protein>
    <submittedName>
        <fullName evidence="1">Uncharacterized protein</fullName>
    </submittedName>
</protein>
<sequence length="225" mass="27214">MFNNKMQSYLGNNYTDNYIINFLNYWMFPKEPREENDLDCLYLNGDLCADTIFSVWTPLKFVLNCLNPYEKFYKKDKYGSDPHIFLKKIKCNIDIYLPKNEKIVKDLYHFAKLAETRANVMKWPVQGINNKRYNDYDQMPPTIYNCFSNGKYSKYFDNDDLKVVNWIKREKLEMFFFDNIISKETIKPLITSMKANEKKWLINKDEIMEMLQKINKTLEERLSYF</sequence>
<name>A0ABT9UUL9_9FIRM</name>
<proteinExistence type="predicted"/>
<dbReference type="Proteomes" id="UP001228504">
    <property type="component" value="Unassembled WGS sequence"/>
</dbReference>
<gene>
    <name evidence="1" type="ORF">J2S18_001953</name>
</gene>
<reference evidence="1 2" key="1">
    <citation type="submission" date="2023-07" db="EMBL/GenBank/DDBJ databases">
        <title>Genomic Encyclopedia of Type Strains, Phase IV (KMG-IV): sequencing the most valuable type-strain genomes for metagenomic binning, comparative biology and taxonomic classification.</title>
        <authorList>
            <person name="Goeker M."/>
        </authorList>
    </citation>
    <scope>NUCLEOTIDE SEQUENCE [LARGE SCALE GENOMIC DNA]</scope>
    <source>
        <strain evidence="1 2">DSM 20694</strain>
    </source>
</reference>
<evidence type="ECO:0000313" key="1">
    <source>
        <dbReference type="EMBL" id="MDQ0150017.1"/>
    </source>
</evidence>
<comment type="caution">
    <text evidence="1">The sequence shown here is derived from an EMBL/GenBank/DDBJ whole genome shotgun (WGS) entry which is preliminary data.</text>
</comment>